<evidence type="ECO:0000259" key="2">
    <source>
        <dbReference type="SMART" id="SM00047"/>
    </source>
</evidence>
<dbReference type="OrthoDB" id="9763643at2"/>
<dbReference type="Pfam" id="PF01520">
    <property type="entry name" value="Amidase_3"/>
    <property type="match status" value="1"/>
</dbReference>
<dbReference type="Pfam" id="PF01832">
    <property type="entry name" value="Glucosaminidase"/>
    <property type="match status" value="1"/>
</dbReference>
<sequence>MKKQKSLLILFMSLIFMFYGIAPIEVHTTTLPPRMALDSLKNNMVVSSDELLIKGWAINSSGVDKVNIYVDGKFKAAASYGSIRSDVSRLYPNHMNSNKSGYSYKLSVVTLKTGTHKITVQAVGRNKTIASISRYFVVTNLPKVKLESIKDNQVIENKSISVKGWAIAKAGINKVKVFVDDKYIGSAKYGIKRSDIKKLYPSYINSYQSGYQYTIDINKLLAGRHKITVQAIDKKGVSISTYKYVTVKKSVPIVKIETPIEGYIYDNVNVLIKGWAVNDSGVKAVNLYLDGKYLAKAAYGASRPDIFNKYSQYRNSKYSGFTYKIDIRKLSNGKHKISVEAVGNDGSKVSDSRNVEKNKLVTQGALEKPSDGADIDDGNITLTGWAINKKGIKSIKVYLNDKYKKTIYVGVSRSDIVRKYPEYPIKYTSASGYSTTIDTYTTRAGKGVVKVVVTANDGTVKTYMKTVNIIKKPAKLCIDTPKVNDVVKESTINIKGWALNDSGIKEVQVNLDGKFISKATIGIVRKDVNSKYKSYRFGDKSGFEYTMDSSTLSIGKHTITVKAIGYDGTYISSSVNVTMYGIVQYRSYPVTLKSFVDMELNKGGNVYGNTAVSASRSQIKYYMNPANFWNSESGKYMFLKLSYFPGISKADLNTILKGKGVLDGKESIFLQAGKESNVNPIYLVSHALLETGNGTSKLSNGSLVVNGKKVYNMYGIGAVDGNANTAGAQKAYNEGWYSADSAILGGAKFISANYVNNRYTPQDTLYEMRWNYDNMGHQYATDVRWAGNQLINIKRLVDLMSSSTFYYKVPKFKTPSTPVVTIDAAYGGNETGVTANGITEKNLTKDMAVRIGNVLKKSGIKVVYTRSNDSTVSVDQRVSISNTAGSDYFVSIQAHDKYIYYYPSSKSKLGSEMAKAINSAINTFNISKTSTKETKNITILSKTNSPAVLLNVGDIRDSDQAEFLTDSTYKNEISKEIANQIIDFVK</sequence>
<reference evidence="3 4" key="1">
    <citation type="submission" date="2017-03" db="EMBL/GenBank/DDBJ databases">
        <title>Genome sequence of Clostridium oryzae DSM 28571.</title>
        <authorList>
            <person name="Poehlein A."/>
            <person name="Daniel R."/>
        </authorList>
    </citation>
    <scope>NUCLEOTIDE SEQUENCE [LARGE SCALE GENOMIC DNA]</scope>
    <source>
        <strain evidence="3 4">DSM 28571</strain>
    </source>
</reference>
<dbReference type="PANTHER" id="PTHR30404">
    <property type="entry name" value="N-ACETYLMURAMOYL-L-ALANINE AMIDASE"/>
    <property type="match status" value="1"/>
</dbReference>
<dbReference type="Gene3D" id="3.40.630.40">
    <property type="entry name" value="Zn-dependent exopeptidases"/>
    <property type="match status" value="1"/>
</dbReference>
<feature type="domain" description="Mannosyl-glycoprotein endo-beta-N-acetylglucosamidase-like" evidence="2">
    <location>
        <begin position="654"/>
        <end position="808"/>
    </location>
</feature>
<evidence type="ECO:0000313" key="3">
    <source>
        <dbReference type="EMBL" id="OPJ59179.1"/>
    </source>
</evidence>
<dbReference type="Gene3D" id="1.10.530.10">
    <property type="match status" value="1"/>
</dbReference>
<dbReference type="GO" id="GO:0004040">
    <property type="term" value="F:amidase activity"/>
    <property type="evidence" value="ECO:0007669"/>
    <property type="project" value="InterPro"/>
</dbReference>
<keyword evidence="4" id="KW-1185">Reference proteome</keyword>
<dbReference type="PANTHER" id="PTHR30404:SF0">
    <property type="entry name" value="N-ACETYLMURAMOYL-L-ALANINE AMIDASE AMIC"/>
    <property type="match status" value="1"/>
</dbReference>
<dbReference type="GO" id="GO:0009253">
    <property type="term" value="P:peptidoglycan catabolic process"/>
    <property type="evidence" value="ECO:0007669"/>
    <property type="project" value="InterPro"/>
</dbReference>
<dbReference type="Pfam" id="PF17957">
    <property type="entry name" value="Big_7"/>
    <property type="match status" value="4"/>
</dbReference>
<dbReference type="Gene3D" id="2.60.40.10">
    <property type="entry name" value="Immunoglobulins"/>
    <property type="match status" value="3"/>
</dbReference>
<keyword evidence="3" id="KW-0326">Glycosidase</keyword>
<evidence type="ECO:0000313" key="4">
    <source>
        <dbReference type="Proteomes" id="UP000190080"/>
    </source>
</evidence>
<evidence type="ECO:0000256" key="1">
    <source>
        <dbReference type="ARBA" id="ARBA00022801"/>
    </source>
</evidence>
<dbReference type="InterPro" id="IPR002508">
    <property type="entry name" value="MurNAc-LAA_cat"/>
</dbReference>
<dbReference type="SMART" id="SM00047">
    <property type="entry name" value="LYZ2"/>
    <property type="match status" value="1"/>
</dbReference>
<name>A0A1V4IGY6_9CLOT</name>
<dbReference type="Proteomes" id="UP000190080">
    <property type="component" value="Unassembled WGS sequence"/>
</dbReference>
<dbReference type="STRING" id="1450648.CLORY_34070"/>
<dbReference type="InterPro" id="IPR013783">
    <property type="entry name" value="Ig-like_fold"/>
</dbReference>
<protein>
    <submittedName>
        <fullName evidence="3">Beta-N-acetylglucosaminidase</fullName>
        <ecNumber evidence="3">3.2.1.96</ecNumber>
    </submittedName>
</protein>
<dbReference type="AlphaFoldDB" id="A0A1V4IGY6"/>
<dbReference type="RefSeq" id="WP_079426696.1">
    <property type="nucleotide sequence ID" value="NZ_MZGV01000049.1"/>
</dbReference>
<dbReference type="EC" id="3.2.1.96" evidence="3"/>
<dbReference type="InterPro" id="IPR002901">
    <property type="entry name" value="MGlyc_endo_b_GlcNAc-like_dom"/>
</dbReference>
<dbReference type="GO" id="GO:0033925">
    <property type="term" value="F:mannosyl-glycoprotein endo-beta-N-acetylglucosaminidase activity"/>
    <property type="evidence" value="ECO:0007669"/>
    <property type="project" value="UniProtKB-EC"/>
</dbReference>
<dbReference type="SUPFAM" id="SSF53187">
    <property type="entry name" value="Zn-dependent exopeptidases"/>
    <property type="match status" value="1"/>
</dbReference>
<gene>
    <name evidence="3" type="primary">lytD_3</name>
    <name evidence="3" type="ORF">CLORY_34070</name>
</gene>
<comment type="caution">
    <text evidence="3">The sequence shown here is derived from an EMBL/GenBank/DDBJ whole genome shotgun (WGS) entry which is preliminary data.</text>
</comment>
<proteinExistence type="predicted"/>
<keyword evidence="1 3" id="KW-0378">Hydrolase</keyword>
<dbReference type="InterPro" id="IPR050695">
    <property type="entry name" value="N-acetylmuramoyl_amidase_3"/>
</dbReference>
<dbReference type="GO" id="GO:0030288">
    <property type="term" value="C:outer membrane-bounded periplasmic space"/>
    <property type="evidence" value="ECO:0007669"/>
    <property type="project" value="TreeGrafter"/>
</dbReference>
<dbReference type="GO" id="GO:0008745">
    <property type="term" value="F:N-acetylmuramoyl-L-alanine amidase activity"/>
    <property type="evidence" value="ECO:0007669"/>
    <property type="project" value="InterPro"/>
</dbReference>
<organism evidence="3 4">
    <name type="scientific">Clostridium oryzae</name>
    <dbReference type="NCBI Taxonomy" id="1450648"/>
    <lineage>
        <taxon>Bacteria</taxon>
        <taxon>Bacillati</taxon>
        <taxon>Bacillota</taxon>
        <taxon>Clostridia</taxon>
        <taxon>Eubacteriales</taxon>
        <taxon>Clostridiaceae</taxon>
        <taxon>Clostridium</taxon>
    </lineage>
</organism>
<accession>A0A1V4IGY6</accession>
<dbReference type="EMBL" id="MZGV01000049">
    <property type="protein sequence ID" value="OPJ59179.1"/>
    <property type="molecule type" value="Genomic_DNA"/>
</dbReference>
<dbReference type="CDD" id="cd02696">
    <property type="entry name" value="MurNAc-LAA"/>
    <property type="match status" value="1"/>
</dbReference>